<evidence type="ECO:0000256" key="2">
    <source>
        <dbReference type="ARBA" id="ARBA00022679"/>
    </source>
</evidence>
<dbReference type="NCBIfam" id="NF003627">
    <property type="entry name" value="PRK05265.1-5"/>
    <property type="match status" value="1"/>
</dbReference>
<dbReference type="EMBL" id="FXTX01000012">
    <property type="protein sequence ID" value="SMP14361.1"/>
    <property type="molecule type" value="Genomic_DNA"/>
</dbReference>
<comment type="subunit">
    <text evidence="4">Homooctamer; tetramer of dimers.</text>
</comment>
<keyword evidence="2 4" id="KW-0808">Transferase</keyword>
<reference evidence="6" key="1">
    <citation type="submission" date="2017-05" db="EMBL/GenBank/DDBJ databases">
        <authorList>
            <person name="Varghese N."/>
            <person name="Submissions S."/>
        </authorList>
    </citation>
    <scope>NUCLEOTIDE SEQUENCE</scope>
    <source>
        <strain evidence="6">DSM 18763</strain>
    </source>
</reference>
<dbReference type="GO" id="GO:0033856">
    <property type="term" value="F:pyridoxine 5'-phosphate synthase activity"/>
    <property type="evidence" value="ECO:0007669"/>
    <property type="project" value="UniProtKB-UniRule"/>
</dbReference>
<dbReference type="InterPro" id="IPR013785">
    <property type="entry name" value="Aldolase_TIM"/>
</dbReference>
<evidence type="ECO:0000256" key="1">
    <source>
        <dbReference type="ARBA" id="ARBA00022490"/>
    </source>
</evidence>
<keyword evidence="1 4" id="KW-0963">Cytoplasm</keyword>
<comment type="caution">
    <text evidence="6">The sequence shown here is derived from an EMBL/GenBank/DDBJ whole genome shotgun (WGS) entry which is preliminary data.</text>
</comment>
<feature type="active site" description="Proton donor" evidence="4">
    <location>
        <position position="194"/>
    </location>
</feature>
<evidence type="ECO:0000313" key="6">
    <source>
        <dbReference type="EMBL" id="SMP14361.1"/>
    </source>
</evidence>
<feature type="binding site" evidence="4">
    <location>
        <position position="6"/>
    </location>
    <ligand>
        <name>3-amino-2-oxopropyl phosphate</name>
        <dbReference type="ChEBI" id="CHEBI:57279"/>
    </ligand>
</feature>
<organism evidence="6 7">
    <name type="scientific">Venenivibrio stagnispumantis</name>
    <dbReference type="NCBI Taxonomy" id="407998"/>
    <lineage>
        <taxon>Bacteria</taxon>
        <taxon>Pseudomonadati</taxon>
        <taxon>Aquificota</taxon>
        <taxon>Aquificia</taxon>
        <taxon>Aquificales</taxon>
        <taxon>Hydrogenothermaceae</taxon>
        <taxon>Venenivibrio</taxon>
    </lineage>
</organism>
<dbReference type="RefSeq" id="WP_265134639.1">
    <property type="nucleotide sequence ID" value="NZ_FXTX01000012.1"/>
</dbReference>
<accession>A0AA46AEU6</accession>
<name>A0AA46AEU6_9AQUI</name>
<dbReference type="GO" id="GO:0005829">
    <property type="term" value="C:cytosol"/>
    <property type="evidence" value="ECO:0007669"/>
    <property type="project" value="TreeGrafter"/>
</dbReference>
<keyword evidence="7" id="KW-1185">Reference proteome</keyword>
<feature type="active site" description="Proton acceptor" evidence="4">
    <location>
        <position position="42"/>
    </location>
</feature>
<dbReference type="InterPro" id="IPR004569">
    <property type="entry name" value="PyrdxlP_synth_PdxJ"/>
</dbReference>
<sequence>MRLGVNIDHIATLRQARKTFEPDPIKGALIAIEAGADQITLHLREDRRHIQDEDLFRLKCEFNEKNITVPINLEMAPTEEMLNIALEVLPNTVTLVPEKREEITTEGGLDIISHKNLLKDFIKRLKESSIRVSLFMDPDFEQIDASIEVGADAIELHTGEYANAYGSQIQKELNRLKEAAKYASQKGILVFAGHGLNYQNVYEVAKIKEIEELNIGHSIIANSIFMGLYNAVKEMKSIINKARGEI</sequence>
<dbReference type="SUPFAM" id="SSF63892">
    <property type="entry name" value="Pyridoxine 5'-phosphate synthase"/>
    <property type="match status" value="1"/>
</dbReference>
<dbReference type="GO" id="GO:0008615">
    <property type="term" value="P:pyridoxine biosynthetic process"/>
    <property type="evidence" value="ECO:0007669"/>
    <property type="project" value="UniProtKB-UniRule"/>
</dbReference>
<dbReference type="PANTHER" id="PTHR30456:SF0">
    <property type="entry name" value="PYRIDOXINE 5'-PHOSPHATE SYNTHASE"/>
    <property type="match status" value="1"/>
</dbReference>
<feature type="binding site" evidence="4">
    <location>
        <position position="44"/>
    </location>
    <ligand>
        <name>1-deoxy-D-xylulose 5-phosphate</name>
        <dbReference type="ChEBI" id="CHEBI:57792"/>
    </ligand>
</feature>
<dbReference type="NCBIfam" id="NF003625">
    <property type="entry name" value="PRK05265.1-3"/>
    <property type="match status" value="1"/>
</dbReference>
<feature type="binding site" evidence="4">
    <location>
        <position position="195"/>
    </location>
    <ligand>
        <name>3-amino-2-oxopropyl phosphate</name>
        <dbReference type="ChEBI" id="CHEBI:57279"/>
    </ligand>
</feature>
<dbReference type="Gene3D" id="3.20.20.70">
    <property type="entry name" value="Aldolase class I"/>
    <property type="match status" value="1"/>
</dbReference>
<dbReference type="InterPro" id="IPR036130">
    <property type="entry name" value="Pyridoxine-5'_phos_synth"/>
</dbReference>
<dbReference type="Proteomes" id="UP001157947">
    <property type="component" value="Unassembled WGS sequence"/>
</dbReference>
<evidence type="ECO:0000256" key="3">
    <source>
        <dbReference type="ARBA" id="ARBA00023096"/>
    </source>
</evidence>
<dbReference type="NCBIfam" id="NF003626">
    <property type="entry name" value="PRK05265.1-4"/>
    <property type="match status" value="1"/>
</dbReference>
<comment type="function">
    <text evidence="4">Catalyzes the complicated ring closure reaction between the two acyclic compounds 1-deoxy-D-xylulose-5-phosphate (DXP) and 3-amino-2-oxopropyl phosphate (1-amino-acetone-3-phosphate or AAP) to form pyridoxine 5'-phosphate (PNP) and inorganic phosphate.</text>
</comment>
<dbReference type="NCBIfam" id="TIGR00559">
    <property type="entry name" value="pdxJ"/>
    <property type="match status" value="1"/>
</dbReference>
<feature type="binding site" evidence="4">
    <location>
        <begin position="216"/>
        <end position="217"/>
    </location>
    <ligand>
        <name>3-amino-2-oxopropyl phosphate</name>
        <dbReference type="ChEBI" id="CHEBI:57279"/>
    </ligand>
</feature>
<protein>
    <recommendedName>
        <fullName evidence="4 5">Pyridoxine 5'-phosphate synthase</fullName>
        <shortName evidence="4">PNP synthase</shortName>
        <ecNumber evidence="4 5">2.6.99.2</ecNumber>
    </recommendedName>
</protein>
<feature type="binding site" evidence="4">
    <location>
        <position position="49"/>
    </location>
    <ligand>
        <name>1-deoxy-D-xylulose 5-phosphate</name>
        <dbReference type="ChEBI" id="CHEBI:57792"/>
    </ligand>
</feature>
<feature type="binding site" evidence="4">
    <location>
        <begin position="8"/>
        <end position="9"/>
    </location>
    <ligand>
        <name>1-deoxy-D-xylulose 5-phosphate</name>
        <dbReference type="ChEBI" id="CHEBI:57792"/>
    </ligand>
</feature>
<comment type="catalytic activity">
    <reaction evidence="4">
        <text>3-amino-2-oxopropyl phosphate + 1-deoxy-D-xylulose 5-phosphate = pyridoxine 5'-phosphate + phosphate + 2 H2O + H(+)</text>
        <dbReference type="Rhea" id="RHEA:15265"/>
        <dbReference type="ChEBI" id="CHEBI:15377"/>
        <dbReference type="ChEBI" id="CHEBI:15378"/>
        <dbReference type="ChEBI" id="CHEBI:43474"/>
        <dbReference type="ChEBI" id="CHEBI:57279"/>
        <dbReference type="ChEBI" id="CHEBI:57792"/>
        <dbReference type="ChEBI" id="CHEBI:58589"/>
        <dbReference type="EC" id="2.6.99.2"/>
    </reaction>
</comment>
<dbReference type="HAMAP" id="MF_00279">
    <property type="entry name" value="PdxJ"/>
    <property type="match status" value="1"/>
</dbReference>
<comment type="pathway">
    <text evidence="4">Cofactor biosynthesis; pyridoxine 5'-phosphate biosynthesis; pyridoxine 5'-phosphate from D-erythrose 4-phosphate: step 5/5.</text>
</comment>
<proteinExistence type="inferred from homology"/>
<feature type="binding site" evidence="4">
    <location>
        <position position="17"/>
    </location>
    <ligand>
        <name>3-amino-2-oxopropyl phosphate</name>
        <dbReference type="ChEBI" id="CHEBI:57279"/>
    </ligand>
</feature>
<evidence type="ECO:0000313" key="7">
    <source>
        <dbReference type="Proteomes" id="UP001157947"/>
    </source>
</evidence>
<feature type="active site" description="Proton acceptor" evidence="4">
    <location>
        <position position="74"/>
    </location>
</feature>
<evidence type="ECO:0000256" key="4">
    <source>
        <dbReference type="HAMAP-Rule" id="MF_00279"/>
    </source>
</evidence>
<gene>
    <name evidence="4" type="primary">pdxJ</name>
    <name evidence="6" type="ORF">SAMN06264868_11241</name>
</gene>
<dbReference type="CDD" id="cd00003">
    <property type="entry name" value="PNPsynthase"/>
    <property type="match status" value="1"/>
</dbReference>
<dbReference type="Pfam" id="PF03740">
    <property type="entry name" value="PdxJ"/>
    <property type="match status" value="1"/>
</dbReference>
<dbReference type="PANTHER" id="PTHR30456">
    <property type="entry name" value="PYRIDOXINE 5'-PHOSPHATE SYNTHASE"/>
    <property type="match status" value="1"/>
</dbReference>
<dbReference type="EC" id="2.6.99.2" evidence="4 5"/>
<keyword evidence="3 4" id="KW-0664">Pyridoxine biosynthesis</keyword>
<evidence type="ECO:0000256" key="5">
    <source>
        <dbReference type="NCBIfam" id="TIGR00559"/>
    </source>
</evidence>
<dbReference type="AlphaFoldDB" id="A0AA46AEU6"/>
<comment type="subcellular location">
    <subcellularLocation>
        <location evidence="4">Cytoplasm</location>
    </subcellularLocation>
</comment>
<feature type="binding site" evidence="4">
    <location>
        <position position="104"/>
    </location>
    <ligand>
        <name>1-deoxy-D-xylulose 5-phosphate</name>
        <dbReference type="ChEBI" id="CHEBI:57792"/>
    </ligand>
</feature>
<comment type="similarity">
    <text evidence="4">Belongs to the PNP synthase family.</text>
</comment>
<feature type="site" description="Transition state stabilizer" evidence="4">
    <location>
        <position position="155"/>
    </location>
</feature>